<reference evidence="2 3" key="1">
    <citation type="submission" date="2019-02" db="EMBL/GenBank/DDBJ databases">
        <title>Bacterial novel species Mucilaginibacter sp. 17JY9-4 isolated from soil.</title>
        <authorList>
            <person name="Jung H.-Y."/>
        </authorList>
    </citation>
    <scope>NUCLEOTIDE SEQUENCE [LARGE SCALE GENOMIC DNA]</scope>
    <source>
        <strain evidence="2 3">17JY9-4</strain>
    </source>
</reference>
<dbReference type="Gene3D" id="3.40.50.720">
    <property type="entry name" value="NAD(P)-binding Rossmann-like Domain"/>
    <property type="match status" value="1"/>
</dbReference>
<dbReference type="Proteomes" id="UP000293331">
    <property type="component" value="Unassembled WGS sequence"/>
</dbReference>
<dbReference type="EMBL" id="SEWG01000002">
    <property type="protein sequence ID" value="RYU91336.1"/>
    <property type="molecule type" value="Genomic_DNA"/>
</dbReference>
<dbReference type="PANTHER" id="PTHR43162:SF1">
    <property type="entry name" value="PRESTALK A DIFFERENTIATION PROTEIN A"/>
    <property type="match status" value="1"/>
</dbReference>
<dbReference type="RefSeq" id="WP_129875595.1">
    <property type="nucleotide sequence ID" value="NZ_SEWG01000002.1"/>
</dbReference>
<evidence type="ECO:0000259" key="1">
    <source>
        <dbReference type="Pfam" id="PF13460"/>
    </source>
</evidence>
<accession>A0A4Q5LPK0</accession>
<dbReference type="InterPro" id="IPR016040">
    <property type="entry name" value="NAD(P)-bd_dom"/>
</dbReference>
<sequence length="294" mass="31549">MKITLTGSLGNISKPLTTKLVQAGHTVTLISSSADKTADIEKLGAIPAIGSVDDVDFLTNTFKSADAIYTMVPNNFGAENYREYIGGIGKNYAEAIKASGVTKVVNLSSIGAHIDGDTGPISGIHDVEKAYETLNGVAIKHLRPAFFYTNLLANIDMIKHLGFIGANYGEDARLVLVHPNDIADVAAEELQSDFTGASVRYISSDDRTTNEVASVLGNAIGKPDLKWVDFTDEQALQGMLQAGLPPEIARNYVEMGSAVRKGILFEDYDQHKPSFAGKTKLEDFAVDFAKAFNA</sequence>
<dbReference type="PANTHER" id="PTHR43162">
    <property type="match status" value="1"/>
</dbReference>
<name>A0A4Q5LPK0_9SPHI</name>
<evidence type="ECO:0000313" key="2">
    <source>
        <dbReference type="EMBL" id="RYU91336.1"/>
    </source>
</evidence>
<dbReference type="InterPro" id="IPR051604">
    <property type="entry name" value="Ergot_Alk_Oxidoreductase"/>
</dbReference>
<dbReference type="SUPFAM" id="SSF51735">
    <property type="entry name" value="NAD(P)-binding Rossmann-fold domains"/>
    <property type="match status" value="1"/>
</dbReference>
<proteinExistence type="predicted"/>
<dbReference type="Pfam" id="PF13460">
    <property type="entry name" value="NAD_binding_10"/>
    <property type="match status" value="1"/>
</dbReference>
<keyword evidence="3" id="KW-1185">Reference proteome</keyword>
<dbReference type="OrthoDB" id="2149806at2"/>
<evidence type="ECO:0000313" key="3">
    <source>
        <dbReference type="Proteomes" id="UP000293331"/>
    </source>
</evidence>
<feature type="domain" description="NAD(P)-binding" evidence="1">
    <location>
        <begin position="7"/>
        <end position="117"/>
    </location>
</feature>
<dbReference type="AlphaFoldDB" id="A0A4Q5LPK0"/>
<gene>
    <name evidence="2" type="ORF">EWM62_05185</name>
</gene>
<organism evidence="2 3">
    <name type="scientific">Mucilaginibacter terrigena</name>
    <dbReference type="NCBI Taxonomy" id="2492395"/>
    <lineage>
        <taxon>Bacteria</taxon>
        <taxon>Pseudomonadati</taxon>
        <taxon>Bacteroidota</taxon>
        <taxon>Sphingobacteriia</taxon>
        <taxon>Sphingobacteriales</taxon>
        <taxon>Sphingobacteriaceae</taxon>
        <taxon>Mucilaginibacter</taxon>
    </lineage>
</organism>
<dbReference type="InterPro" id="IPR036291">
    <property type="entry name" value="NAD(P)-bd_dom_sf"/>
</dbReference>
<comment type="caution">
    <text evidence="2">The sequence shown here is derived from an EMBL/GenBank/DDBJ whole genome shotgun (WGS) entry which is preliminary data.</text>
</comment>
<dbReference type="Gene3D" id="3.90.25.10">
    <property type="entry name" value="UDP-galactose 4-epimerase, domain 1"/>
    <property type="match status" value="1"/>
</dbReference>
<protein>
    <submittedName>
        <fullName evidence="2">NAD-dependent dehydratase</fullName>
    </submittedName>
</protein>